<comment type="caution">
    <text evidence="3">The sequence shown here is derived from an EMBL/GenBank/DDBJ whole genome shotgun (WGS) entry which is preliminary data.</text>
</comment>
<keyword evidence="1" id="KW-0472">Membrane</keyword>
<dbReference type="EMBL" id="JAEQNA010000001">
    <property type="protein sequence ID" value="MBL0419030.1"/>
    <property type="molecule type" value="Genomic_DNA"/>
</dbReference>
<protein>
    <submittedName>
        <fullName evidence="3">Tripartite tricarboxylate transporter TctB family protein</fullName>
    </submittedName>
</protein>
<feature type="transmembrane region" description="Helical" evidence="1">
    <location>
        <begin position="84"/>
        <end position="113"/>
    </location>
</feature>
<name>A0A937D1R0_9BURK</name>
<accession>A0A937D1R0</accession>
<organism evidence="3 4">
    <name type="scientific">Ramlibacter aurantiacus</name>
    <dbReference type="NCBI Taxonomy" id="2801330"/>
    <lineage>
        <taxon>Bacteria</taxon>
        <taxon>Pseudomonadati</taxon>
        <taxon>Pseudomonadota</taxon>
        <taxon>Betaproteobacteria</taxon>
        <taxon>Burkholderiales</taxon>
        <taxon>Comamonadaceae</taxon>
        <taxon>Ramlibacter</taxon>
    </lineage>
</organism>
<proteinExistence type="predicted"/>
<dbReference type="Pfam" id="PF07331">
    <property type="entry name" value="TctB"/>
    <property type="match status" value="1"/>
</dbReference>
<evidence type="ECO:0000313" key="4">
    <source>
        <dbReference type="Proteomes" id="UP000613011"/>
    </source>
</evidence>
<keyword evidence="1" id="KW-0812">Transmembrane</keyword>
<gene>
    <name evidence="3" type="ORF">JI739_01600</name>
</gene>
<feature type="domain" description="DUF1468" evidence="2">
    <location>
        <begin position="14"/>
        <end position="149"/>
    </location>
</feature>
<evidence type="ECO:0000313" key="3">
    <source>
        <dbReference type="EMBL" id="MBL0419030.1"/>
    </source>
</evidence>
<sequence>MRSGLRLRNQKDFAAGVIYIVAGAAFALGALNYRIGEASRMGPGWFPFAIGILLTLVGFATLYNGLRKSAAVERIKRPHPSTIAWVLGAVVLFGLLLQPMGMVLSLLVLVLVSSRASHEFTWTGALLNAIALTVFSMLVFIWGIDLQIPLWPAFMQ</sequence>
<reference evidence="3" key="1">
    <citation type="submission" date="2021-01" db="EMBL/GenBank/DDBJ databases">
        <title>Ramlibacter sp. strain AW1 16S ribosomal RNA gene Genome sequencing and assembly.</title>
        <authorList>
            <person name="Kang M."/>
        </authorList>
    </citation>
    <scope>NUCLEOTIDE SEQUENCE</scope>
    <source>
        <strain evidence="3">AW1</strain>
    </source>
</reference>
<dbReference type="RefSeq" id="WP_201682088.1">
    <property type="nucleotide sequence ID" value="NZ_JAEQNA010000001.1"/>
</dbReference>
<evidence type="ECO:0000256" key="1">
    <source>
        <dbReference type="SAM" id="Phobius"/>
    </source>
</evidence>
<dbReference type="InterPro" id="IPR009936">
    <property type="entry name" value="DUF1468"/>
</dbReference>
<feature type="transmembrane region" description="Helical" evidence="1">
    <location>
        <begin position="125"/>
        <end position="146"/>
    </location>
</feature>
<dbReference type="Proteomes" id="UP000613011">
    <property type="component" value="Unassembled WGS sequence"/>
</dbReference>
<feature type="transmembrane region" description="Helical" evidence="1">
    <location>
        <begin position="45"/>
        <end position="63"/>
    </location>
</feature>
<evidence type="ECO:0000259" key="2">
    <source>
        <dbReference type="Pfam" id="PF07331"/>
    </source>
</evidence>
<keyword evidence="4" id="KW-1185">Reference proteome</keyword>
<feature type="transmembrane region" description="Helical" evidence="1">
    <location>
        <begin position="12"/>
        <end position="33"/>
    </location>
</feature>
<dbReference type="AlphaFoldDB" id="A0A937D1R0"/>
<keyword evidence="1" id="KW-1133">Transmembrane helix</keyword>